<keyword evidence="3" id="KW-0539">Nucleus</keyword>
<feature type="compositionally biased region" description="Acidic residues" evidence="4">
    <location>
        <begin position="1256"/>
        <end position="1266"/>
    </location>
</feature>
<dbReference type="GO" id="GO:0042393">
    <property type="term" value="F:histone binding"/>
    <property type="evidence" value="ECO:0007669"/>
    <property type="project" value="TreeGrafter"/>
</dbReference>
<dbReference type="SMART" id="SM00490">
    <property type="entry name" value="HELICc"/>
    <property type="match status" value="1"/>
</dbReference>
<dbReference type="SMART" id="SM00487">
    <property type="entry name" value="DEXDc"/>
    <property type="match status" value="1"/>
</dbReference>
<comment type="subcellular location">
    <subcellularLocation>
        <location evidence="1">Nucleus</location>
    </subcellularLocation>
</comment>
<dbReference type="GO" id="GO:0140658">
    <property type="term" value="F:ATP-dependent chromatin remodeler activity"/>
    <property type="evidence" value="ECO:0007669"/>
    <property type="project" value="TreeGrafter"/>
</dbReference>
<evidence type="ECO:0000256" key="1">
    <source>
        <dbReference type="ARBA" id="ARBA00004123"/>
    </source>
</evidence>
<feature type="region of interest" description="Disordered" evidence="4">
    <location>
        <begin position="1"/>
        <end position="38"/>
    </location>
</feature>
<dbReference type="Proteomes" id="UP000664859">
    <property type="component" value="Unassembled WGS sequence"/>
</dbReference>
<evidence type="ECO:0000256" key="2">
    <source>
        <dbReference type="ARBA" id="ARBA00022801"/>
    </source>
</evidence>
<dbReference type="InterPro" id="IPR000330">
    <property type="entry name" value="SNF2_N"/>
</dbReference>
<dbReference type="PROSITE" id="PS51194">
    <property type="entry name" value="HELICASE_CTER"/>
    <property type="match status" value="1"/>
</dbReference>
<evidence type="ECO:0000259" key="5">
    <source>
        <dbReference type="PROSITE" id="PS51192"/>
    </source>
</evidence>
<feature type="region of interest" description="Disordered" evidence="4">
    <location>
        <begin position="1256"/>
        <end position="1280"/>
    </location>
</feature>
<dbReference type="GO" id="GO:0034728">
    <property type="term" value="P:nucleosome organization"/>
    <property type="evidence" value="ECO:0007669"/>
    <property type="project" value="TreeGrafter"/>
</dbReference>
<dbReference type="GO" id="GO:0003677">
    <property type="term" value="F:DNA binding"/>
    <property type="evidence" value="ECO:0007669"/>
    <property type="project" value="TreeGrafter"/>
</dbReference>
<dbReference type="CDD" id="cd18793">
    <property type="entry name" value="SF2_C_SNF"/>
    <property type="match status" value="1"/>
</dbReference>
<dbReference type="InterPro" id="IPR011011">
    <property type="entry name" value="Znf_FYVE_PHD"/>
</dbReference>
<dbReference type="Gene3D" id="3.40.50.10810">
    <property type="entry name" value="Tandem AAA-ATPase domain"/>
    <property type="match status" value="1"/>
</dbReference>
<evidence type="ECO:0000313" key="7">
    <source>
        <dbReference type="EMBL" id="KAG5175933.1"/>
    </source>
</evidence>
<dbReference type="InterPro" id="IPR027417">
    <property type="entry name" value="P-loop_NTPase"/>
</dbReference>
<feature type="compositionally biased region" description="Low complexity" evidence="4">
    <location>
        <begin position="1271"/>
        <end position="1280"/>
    </location>
</feature>
<dbReference type="OrthoDB" id="1899296at2759"/>
<evidence type="ECO:0000256" key="3">
    <source>
        <dbReference type="ARBA" id="ARBA00023242"/>
    </source>
</evidence>
<dbReference type="Gene3D" id="3.40.50.300">
    <property type="entry name" value="P-loop containing nucleotide triphosphate hydrolases"/>
    <property type="match status" value="1"/>
</dbReference>
<feature type="compositionally biased region" description="Low complexity" evidence="4">
    <location>
        <begin position="1010"/>
        <end position="1025"/>
    </location>
</feature>
<dbReference type="Pfam" id="PF00176">
    <property type="entry name" value="SNF2-rel_dom"/>
    <property type="match status" value="1"/>
</dbReference>
<dbReference type="PANTHER" id="PTHR45623:SF49">
    <property type="entry name" value="SWI_SNF-RELATED MATRIX-ASSOCIATED ACTIN-DEPENDENT REGULATOR OF CHROMATIN SUBFAMILY A MEMBER 5"/>
    <property type="match status" value="1"/>
</dbReference>
<dbReference type="SUPFAM" id="SSF52540">
    <property type="entry name" value="P-loop containing nucleoside triphosphate hydrolases"/>
    <property type="match status" value="2"/>
</dbReference>
<dbReference type="InterPro" id="IPR001650">
    <property type="entry name" value="Helicase_C-like"/>
</dbReference>
<feature type="domain" description="Helicase ATP-binding" evidence="5">
    <location>
        <begin position="482"/>
        <end position="651"/>
    </location>
</feature>
<dbReference type="GO" id="GO:0016887">
    <property type="term" value="F:ATP hydrolysis activity"/>
    <property type="evidence" value="ECO:0007669"/>
    <property type="project" value="TreeGrafter"/>
</dbReference>
<dbReference type="EMBL" id="JAFCMP010000543">
    <property type="protein sequence ID" value="KAG5175933.1"/>
    <property type="molecule type" value="Genomic_DNA"/>
</dbReference>
<gene>
    <name evidence="7" type="ORF">JKP88DRAFT_336952</name>
</gene>
<dbReference type="GO" id="GO:0003682">
    <property type="term" value="F:chromatin binding"/>
    <property type="evidence" value="ECO:0007669"/>
    <property type="project" value="TreeGrafter"/>
</dbReference>
<feature type="compositionally biased region" description="Low complexity" evidence="4">
    <location>
        <begin position="1"/>
        <end position="13"/>
    </location>
</feature>
<dbReference type="GO" id="GO:0000785">
    <property type="term" value="C:chromatin"/>
    <property type="evidence" value="ECO:0007669"/>
    <property type="project" value="TreeGrafter"/>
</dbReference>
<reference evidence="7" key="1">
    <citation type="submission" date="2021-02" db="EMBL/GenBank/DDBJ databases">
        <title>First Annotated Genome of the Yellow-green Alga Tribonema minus.</title>
        <authorList>
            <person name="Mahan K.M."/>
        </authorList>
    </citation>
    <scope>NUCLEOTIDE SEQUENCE</scope>
    <source>
        <strain evidence="7">UTEX B ZZ1240</strain>
    </source>
</reference>
<feature type="domain" description="Helicase C-terminal" evidence="6">
    <location>
        <begin position="797"/>
        <end position="957"/>
    </location>
</feature>
<protein>
    <submittedName>
        <fullName evidence="7">SNF2 family N-terminal domain-containing protein</fullName>
    </submittedName>
</protein>
<dbReference type="GO" id="GO:0005634">
    <property type="term" value="C:nucleus"/>
    <property type="evidence" value="ECO:0007669"/>
    <property type="project" value="UniProtKB-SubCell"/>
</dbReference>
<dbReference type="InterPro" id="IPR013083">
    <property type="entry name" value="Znf_RING/FYVE/PHD"/>
</dbReference>
<keyword evidence="8" id="KW-1185">Reference proteome</keyword>
<evidence type="ECO:0000259" key="6">
    <source>
        <dbReference type="PROSITE" id="PS51194"/>
    </source>
</evidence>
<feature type="compositionally biased region" description="Polar residues" evidence="4">
    <location>
        <begin position="996"/>
        <end position="1006"/>
    </location>
</feature>
<evidence type="ECO:0000313" key="8">
    <source>
        <dbReference type="Proteomes" id="UP000664859"/>
    </source>
</evidence>
<dbReference type="InterPro" id="IPR038718">
    <property type="entry name" value="SNF2-like_sf"/>
</dbReference>
<name>A0A835YK40_9STRA</name>
<organism evidence="7 8">
    <name type="scientific">Tribonema minus</name>
    <dbReference type="NCBI Taxonomy" id="303371"/>
    <lineage>
        <taxon>Eukaryota</taxon>
        <taxon>Sar</taxon>
        <taxon>Stramenopiles</taxon>
        <taxon>Ochrophyta</taxon>
        <taxon>PX clade</taxon>
        <taxon>Xanthophyceae</taxon>
        <taxon>Tribonematales</taxon>
        <taxon>Tribonemataceae</taxon>
        <taxon>Tribonema</taxon>
    </lineage>
</organism>
<dbReference type="GO" id="GO:0005524">
    <property type="term" value="F:ATP binding"/>
    <property type="evidence" value="ECO:0007669"/>
    <property type="project" value="InterPro"/>
</dbReference>
<feature type="compositionally biased region" description="Basic residues" evidence="4">
    <location>
        <begin position="28"/>
        <end position="37"/>
    </location>
</feature>
<accession>A0A835YK40</accession>
<proteinExistence type="predicted"/>
<feature type="region of interest" description="Disordered" evidence="4">
    <location>
        <begin position="996"/>
        <end position="1025"/>
    </location>
</feature>
<dbReference type="PANTHER" id="PTHR45623">
    <property type="entry name" value="CHROMODOMAIN-HELICASE-DNA-BINDING PROTEIN 3-RELATED-RELATED"/>
    <property type="match status" value="1"/>
</dbReference>
<dbReference type="Gene3D" id="3.30.40.10">
    <property type="entry name" value="Zinc/RING finger domain, C3HC4 (zinc finger)"/>
    <property type="match status" value="1"/>
</dbReference>
<dbReference type="InterPro" id="IPR049730">
    <property type="entry name" value="SNF2/RAD54-like_C"/>
</dbReference>
<sequence length="1333" mass="144135">MEAPPAAAEAAAPGNTSTPPKQAEQKTAVRRSSRAAKSRIVDVDGHSVLASNLYDLEDGEPGVAAELDRRHGVGGDGKIAEVNGAGATAILPLVTAAFRQFQNTEASIGQLVYWVSTHHSDRFAIAAIPQLVALALKSGLARGQYRCTKVVSASDDPNVEIDALGPELSAAWEANGTLLPARLMLASIRPKTAAKQIFRAAVARELYNCVPWPRREDTCDRVTVLERMISAGLVDQLPLASVSGVYQRGDTSADAWVYCPRHMFRLRSTDEDPENMKAFAEAITTGEPLVGGIPKAVVARPQTAAEKSRMSHNAQLAAESAELSKMRDVYLARHRNAMRAFLPPAEAARLDAVAAAHHMLTAADRIAATAAASCGGGDGGGSAMAAAAAAPVPTMSPATNGSANGSAAAPGAAPATNGATHMSVAADDTKAAAAMAAAAAAAEDVKPWLNPLYAVQDTPPYVKHPEGLMMRPHQLEGLAWLSYMHRHGCSAILGDEMGLGKTLQTIAFLGHLKWDLHLKGASLIVCPLSVLTTWLDEFKAWCPDLRVARLHSSAITEREHLKKAVLGNLEEYDAVITTYEMCTGDLKHLLSRMHVWRYVVLDEGHKIKNEEAMISQVVRRIRCQGKLLLTGTPLQNNLHELWALLNYLLPDTFKDSAPFDKAYDVNTGQVEEKMLASVHFVLAPFILRRLKSEVETSLPPRGVIEVSVPLTKAQHFWYRQLLQRDSDVLQRLEGSATATTNEDGVVLAPAGNDWKRLQSLMMQLRKCCNHPYLFPGADPDPEAIDEGLVRASGKMVLLDRLLPRLKARGHRVCLFSQFTSTLDLVQDYCTLRGYRFRRIDGSVNRVRRAISIAEFQKPGSKVFIFIMSTRAGGLGITLTSADTVIMFDSDWNPMVDLQAMARVHRIGQKKAVAVYRLVTAGTVEQRMVQRAQKKMIVNRGSSKQAEEETSMSFKEMLDMFRFGMQAAMRTDLATKEITEEQLEAILDRSGYTTAEAQVQHMGSSVEESAEAAAADGAPPADSDAAAANAADTAVFDPRAVATSLTSFGGVEYRGKKGTPVSLRDLAAAFHAELGIGAMRERKSRFKTIDGHTVLALNDYDLGKTLSVYDVEKQGGRRAAAVPAKRRRQVAGQDYSHIDLCLNCWDGGEVICCDICPAVYHASCIGMNQRTIEKMMHFACPQHYCADCGRKTGEAGGLLFRCLACPQAYCEDHAPVAMTYVGECKRYKALGQKHPPQAYFIYCTPQCREFGHRVAPYDEEADESDDQQDTKPAASAAAAPASGKPLAQHVCGGNGKGAAAVKHEHVHAVAAPISGQALTGSAAKRARVTKARSD</sequence>
<comment type="caution">
    <text evidence="7">The sequence shown here is derived from an EMBL/GenBank/DDBJ whole genome shotgun (WGS) entry which is preliminary data.</text>
</comment>
<feature type="region of interest" description="Disordered" evidence="4">
    <location>
        <begin position="400"/>
        <end position="420"/>
    </location>
</feature>
<keyword evidence="2" id="KW-0378">Hydrolase</keyword>
<dbReference type="InterPro" id="IPR014001">
    <property type="entry name" value="Helicase_ATP-bd"/>
</dbReference>
<dbReference type="Pfam" id="PF00271">
    <property type="entry name" value="Helicase_C"/>
    <property type="match status" value="1"/>
</dbReference>
<evidence type="ECO:0000256" key="4">
    <source>
        <dbReference type="SAM" id="MobiDB-lite"/>
    </source>
</evidence>
<dbReference type="SUPFAM" id="SSF57903">
    <property type="entry name" value="FYVE/PHD zinc finger"/>
    <property type="match status" value="1"/>
</dbReference>
<dbReference type="PROSITE" id="PS51192">
    <property type="entry name" value="HELICASE_ATP_BIND_1"/>
    <property type="match status" value="1"/>
</dbReference>